<dbReference type="RefSeq" id="WP_132477049.1">
    <property type="nucleotide sequence ID" value="NZ_JBHRVM010000001.1"/>
</dbReference>
<dbReference type="GO" id="GO:0005886">
    <property type="term" value="C:plasma membrane"/>
    <property type="evidence" value="ECO:0007669"/>
    <property type="project" value="UniProtKB-SubCell"/>
</dbReference>
<keyword evidence="2" id="KW-0812">Transmembrane</keyword>
<keyword evidence="2" id="KW-0472">Membrane</keyword>
<keyword evidence="2" id="KW-0732">Signal</keyword>
<dbReference type="InterPro" id="IPR003423">
    <property type="entry name" value="OMP_efflux"/>
</dbReference>
<dbReference type="PANTHER" id="PTHR30203">
    <property type="entry name" value="OUTER MEMBRANE CATION EFFLUX PROTEIN"/>
    <property type="match status" value="1"/>
</dbReference>
<keyword evidence="5" id="KW-1185">Reference proteome</keyword>
<keyword evidence="2" id="KW-1134">Transmembrane beta strand</keyword>
<dbReference type="GO" id="GO:0015562">
    <property type="term" value="F:efflux transmembrane transporter activity"/>
    <property type="evidence" value="ECO:0007669"/>
    <property type="project" value="InterPro"/>
</dbReference>
<dbReference type="Proteomes" id="UP000294692">
    <property type="component" value="Unassembled WGS sequence"/>
</dbReference>
<dbReference type="PROSITE" id="PS51257">
    <property type="entry name" value="PROKAR_LIPOPROTEIN"/>
    <property type="match status" value="1"/>
</dbReference>
<evidence type="ECO:0000256" key="3">
    <source>
        <dbReference type="SAM" id="MobiDB-lite"/>
    </source>
</evidence>
<keyword evidence="2 4" id="KW-0449">Lipoprotein</keyword>
<gene>
    <name evidence="4" type="ORF">EV686_10577</name>
</gene>
<reference evidence="4 5" key="1">
    <citation type="submission" date="2019-03" db="EMBL/GenBank/DDBJ databases">
        <title>Genomic Encyclopedia of Type Strains, Phase IV (KMG-IV): sequencing the most valuable type-strain genomes for metagenomic binning, comparative biology and taxonomic classification.</title>
        <authorList>
            <person name="Goeker M."/>
        </authorList>
    </citation>
    <scope>NUCLEOTIDE SEQUENCE [LARGE SCALE GENOMIC DNA]</scope>
    <source>
        <strain evidence="4 5">DSM 100048</strain>
    </source>
</reference>
<name>A0A4R3V3W7_9BURK</name>
<feature type="signal peptide" evidence="2">
    <location>
        <begin position="1"/>
        <end position="29"/>
    </location>
</feature>
<feature type="chain" id="PRO_5020885723" evidence="2">
    <location>
        <begin position="30"/>
        <end position="476"/>
    </location>
</feature>
<evidence type="ECO:0000313" key="5">
    <source>
        <dbReference type="Proteomes" id="UP000294692"/>
    </source>
</evidence>
<feature type="region of interest" description="Disordered" evidence="3">
    <location>
        <begin position="30"/>
        <end position="52"/>
    </location>
</feature>
<evidence type="ECO:0000256" key="2">
    <source>
        <dbReference type="RuleBase" id="RU362097"/>
    </source>
</evidence>
<dbReference type="Gene3D" id="2.20.200.10">
    <property type="entry name" value="Outer membrane efflux proteins (OEP)"/>
    <property type="match status" value="1"/>
</dbReference>
<keyword evidence="2" id="KW-0564">Palmitate</keyword>
<dbReference type="SUPFAM" id="SSF56954">
    <property type="entry name" value="Outer membrane efflux proteins (OEP)"/>
    <property type="match status" value="1"/>
</dbReference>
<evidence type="ECO:0000313" key="4">
    <source>
        <dbReference type="EMBL" id="TCU98380.1"/>
    </source>
</evidence>
<dbReference type="NCBIfam" id="TIGR01845">
    <property type="entry name" value="outer_NodT"/>
    <property type="match status" value="1"/>
</dbReference>
<dbReference type="Gene3D" id="1.20.1600.10">
    <property type="entry name" value="Outer membrane efflux proteins (OEP)"/>
    <property type="match status" value="1"/>
</dbReference>
<organism evidence="4 5">
    <name type="scientific">Paracandidimonas soli</name>
    <dbReference type="NCBI Taxonomy" id="1917182"/>
    <lineage>
        <taxon>Bacteria</taxon>
        <taxon>Pseudomonadati</taxon>
        <taxon>Pseudomonadota</taxon>
        <taxon>Betaproteobacteria</taxon>
        <taxon>Burkholderiales</taxon>
        <taxon>Alcaligenaceae</taxon>
        <taxon>Paracandidimonas</taxon>
    </lineage>
</organism>
<dbReference type="OrthoDB" id="9770517at2"/>
<comment type="similarity">
    <text evidence="1 2">Belongs to the outer membrane factor (OMF) (TC 1.B.17) family.</text>
</comment>
<dbReference type="PANTHER" id="PTHR30203:SF32">
    <property type="entry name" value="CATION EFFLUX SYSTEM PROTEIN CUSC"/>
    <property type="match status" value="1"/>
</dbReference>
<dbReference type="AlphaFoldDB" id="A0A4R3V3W7"/>
<accession>A0A4R3V3W7</accession>
<dbReference type="EMBL" id="SMBX01000005">
    <property type="protein sequence ID" value="TCU98380.1"/>
    <property type="molecule type" value="Genomic_DNA"/>
</dbReference>
<protein>
    <submittedName>
        <fullName evidence="4">NodT family efflux transporter outer membrane factor (OMF) lipoprotein</fullName>
    </submittedName>
</protein>
<dbReference type="Pfam" id="PF02321">
    <property type="entry name" value="OEP"/>
    <property type="match status" value="2"/>
</dbReference>
<proteinExistence type="inferred from homology"/>
<dbReference type="InterPro" id="IPR010131">
    <property type="entry name" value="MdtP/NodT-like"/>
</dbReference>
<sequence length="476" mass="51548">MTETTRSSPMTRRLAAGMLAAALAGCASMAPPTQTPELPVPDAWPQGAQAGNGMQASALPWQAYFTDPVLQQLIRTALDNNRDLRIAALRVEEARAAFQIQRSDQFPTVGLSGQSARARVPGDLNPAGQAVVGGEHRAEVGVMSWELDLWGRVRSLHDAALEQWLATEEGRRAVELSLITQVAEGYLGVRELDERIALARRTVDSREESLRIFNRRHALGATSRLDLQQVEILLTQAQSLLAQLEQARATQVYALGLLLGAHPGPLPESVPFDEATVLAPLSPGLPSDLLTARPDIIAAEHRLRASNANIGAARAAFFPRIALTGSFGSASAELDGLFASGSRAWTFMPTLSLPIFDGGQRRANLDLAEVRSHIAVAEYERSVQTAFREVSDALSAYRWLAQQRDVQRTALSATAERARLVQLRYEHGSAAYFEVLDALRDLLVAEQQMVQTRRALLSSQVALYAALGGGTSATTH</sequence>
<comment type="subcellular location">
    <subcellularLocation>
        <location evidence="2">Cell membrane</location>
        <topology evidence="2">Lipid-anchor</topology>
    </subcellularLocation>
</comment>
<comment type="caution">
    <text evidence="4">The sequence shown here is derived from an EMBL/GenBank/DDBJ whole genome shotgun (WGS) entry which is preliminary data.</text>
</comment>
<evidence type="ECO:0000256" key="1">
    <source>
        <dbReference type="ARBA" id="ARBA00007613"/>
    </source>
</evidence>